<evidence type="ECO:0000256" key="1">
    <source>
        <dbReference type="SAM" id="MobiDB-lite"/>
    </source>
</evidence>
<accession>A0A7R8UWB3</accession>
<proteinExistence type="predicted"/>
<gene>
    <name evidence="2" type="ORF">HERILL_LOCUS10873</name>
</gene>
<dbReference type="AlphaFoldDB" id="A0A7R8UWB3"/>
<feature type="region of interest" description="Disordered" evidence="1">
    <location>
        <begin position="61"/>
        <end position="81"/>
    </location>
</feature>
<dbReference type="EMBL" id="LR899012">
    <property type="protein sequence ID" value="CAD7088228.1"/>
    <property type="molecule type" value="Genomic_DNA"/>
</dbReference>
<reference evidence="2 3" key="1">
    <citation type="submission" date="2020-11" db="EMBL/GenBank/DDBJ databases">
        <authorList>
            <person name="Wallbank WR R."/>
            <person name="Pardo Diaz C."/>
            <person name="Kozak K."/>
            <person name="Martin S."/>
            <person name="Jiggins C."/>
            <person name="Moest M."/>
            <person name="Warren A I."/>
            <person name="Generalovic N T."/>
            <person name="Byers J.R.P. K."/>
            <person name="Montejo-Kovacevich G."/>
            <person name="Yen C E."/>
        </authorList>
    </citation>
    <scope>NUCLEOTIDE SEQUENCE [LARGE SCALE GENOMIC DNA]</scope>
</reference>
<dbReference type="Proteomes" id="UP000594454">
    <property type="component" value="Chromosome 4"/>
</dbReference>
<organism evidence="2 3">
    <name type="scientific">Hermetia illucens</name>
    <name type="common">Black soldier fly</name>
    <dbReference type="NCBI Taxonomy" id="343691"/>
    <lineage>
        <taxon>Eukaryota</taxon>
        <taxon>Metazoa</taxon>
        <taxon>Ecdysozoa</taxon>
        <taxon>Arthropoda</taxon>
        <taxon>Hexapoda</taxon>
        <taxon>Insecta</taxon>
        <taxon>Pterygota</taxon>
        <taxon>Neoptera</taxon>
        <taxon>Endopterygota</taxon>
        <taxon>Diptera</taxon>
        <taxon>Brachycera</taxon>
        <taxon>Stratiomyomorpha</taxon>
        <taxon>Stratiomyidae</taxon>
        <taxon>Hermetiinae</taxon>
        <taxon>Hermetia</taxon>
    </lineage>
</organism>
<keyword evidence="3" id="KW-1185">Reference proteome</keyword>
<protein>
    <submittedName>
        <fullName evidence="2">Uncharacterized protein</fullName>
    </submittedName>
</protein>
<dbReference type="InParanoid" id="A0A7R8UWB3"/>
<evidence type="ECO:0000313" key="3">
    <source>
        <dbReference type="Proteomes" id="UP000594454"/>
    </source>
</evidence>
<name>A0A7R8UWB3_HERIL</name>
<evidence type="ECO:0000313" key="2">
    <source>
        <dbReference type="EMBL" id="CAD7088228.1"/>
    </source>
</evidence>
<feature type="compositionally biased region" description="Polar residues" evidence="1">
    <location>
        <begin position="67"/>
        <end position="81"/>
    </location>
</feature>
<sequence>MNTLIKVLNRIWDDLINACIQSNVFDVGFVNFFRCYWLTLSLKTILDCTELKDTHTSPWDHECQNGGPVSSEISQRNVRHH</sequence>